<dbReference type="InterPro" id="IPR036663">
    <property type="entry name" value="Fumarylacetoacetase_C_sf"/>
</dbReference>
<evidence type="ECO:0000259" key="3">
    <source>
        <dbReference type="Pfam" id="PF01557"/>
    </source>
</evidence>
<evidence type="ECO:0000256" key="2">
    <source>
        <dbReference type="ARBA" id="ARBA00022723"/>
    </source>
</evidence>
<proteinExistence type="inferred from homology"/>
<keyword evidence="2" id="KW-0479">Metal-binding</keyword>
<dbReference type="Gene3D" id="2.30.30.370">
    <property type="entry name" value="FAH"/>
    <property type="match status" value="1"/>
</dbReference>
<dbReference type="EMBL" id="VYRZ01000001">
    <property type="protein sequence ID" value="KAA9089105.1"/>
    <property type="molecule type" value="Genomic_DNA"/>
</dbReference>
<accession>A0A5J5IWA1</accession>
<dbReference type="GO" id="GO:0003824">
    <property type="term" value="F:catalytic activity"/>
    <property type="evidence" value="ECO:0007669"/>
    <property type="project" value="InterPro"/>
</dbReference>
<dbReference type="Pfam" id="PF10370">
    <property type="entry name" value="Rv2993c-like_N"/>
    <property type="match status" value="1"/>
</dbReference>
<protein>
    <submittedName>
        <fullName evidence="5">DUF2437 domain-containing protein</fullName>
    </submittedName>
</protein>
<name>A0A5J5IWA1_9MICO</name>
<dbReference type="Proteomes" id="UP000327039">
    <property type="component" value="Unassembled WGS sequence"/>
</dbReference>
<dbReference type="SUPFAM" id="SSF56529">
    <property type="entry name" value="FAH"/>
    <property type="match status" value="1"/>
</dbReference>
<dbReference type="Gene3D" id="3.90.850.10">
    <property type="entry name" value="Fumarylacetoacetase-like, C-terminal domain"/>
    <property type="match status" value="1"/>
</dbReference>
<evidence type="ECO:0000259" key="4">
    <source>
        <dbReference type="Pfam" id="PF10370"/>
    </source>
</evidence>
<dbReference type="PANTHER" id="PTHR42796">
    <property type="entry name" value="FUMARYLACETOACETATE HYDROLASE DOMAIN-CONTAINING PROTEIN 2A-RELATED"/>
    <property type="match status" value="1"/>
</dbReference>
<dbReference type="InterPro" id="IPR018833">
    <property type="entry name" value="Rv2993c-like_N"/>
</dbReference>
<evidence type="ECO:0000256" key="1">
    <source>
        <dbReference type="ARBA" id="ARBA00010211"/>
    </source>
</evidence>
<dbReference type="GO" id="GO:0044281">
    <property type="term" value="P:small molecule metabolic process"/>
    <property type="evidence" value="ECO:0007669"/>
    <property type="project" value="UniProtKB-ARBA"/>
</dbReference>
<dbReference type="AlphaFoldDB" id="A0A5J5IWA1"/>
<dbReference type="InterPro" id="IPR051121">
    <property type="entry name" value="FAH"/>
</dbReference>
<dbReference type="PANTHER" id="PTHR42796:SF4">
    <property type="entry name" value="FUMARYLACETOACETATE HYDROLASE DOMAIN-CONTAINING PROTEIN 2A"/>
    <property type="match status" value="1"/>
</dbReference>
<feature type="domain" description="Fumarylacetoacetase-like C-terminal" evidence="3">
    <location>
        <begin position="56"/>
        <end position="251"/>
    </location>
</feature>
<comment type="similarity">
    <text evidence="1">Belongs to the FAH family.</text>
</comment>
<comment type="caution">
    <text evidence="5">The sequence shown here is derived from an EMBL/GenBank/DDBJ whole genome shotgun (WGS) entry which is preliminary data.</text>
</comment>
<sequence length="278" mass="29303">MRFVRFEYGEGSSWGILDADAVTPLAGDPTTGTVTTAGTAIPRADVRLIAPVMPSKIVCVGRNYRSHVGEMGWSPDLGPVLFLKPPSAVVGSGASIELPEESDLIEPEPELGVVIGRRARNVAASRALSHVFGYVLANDVSARDLMSADGQWTRAKGYDTFCPVGPWIETDLDPADQNIVMSVDGVEVTNESVRTMRLGIAEIIEMASAVFTLEPGDLILTGSPAGRAALRAGNVVRISMAALGVLENDVVALARTEPVGAGRHLRRASTEDPGGSAR</sequence>
<keyword evidence="6" id="KW-1185">Reference proteome</keyword>
<dbReference type="GO" id="GO:0046872">
    <property type="term" value="F:metal ion binding"/>
    <property type="evidence" value="ECO:0007669"/>
    <property type="project" value="UniProtKB-KW"/>
</dbReference>
<evidence type="ECO:0000313" key="5">
    <source>
        <dbReference type="EMBL" id="KAA9089105.1"/>
    </source>
</evidence>
<reference evidence="6" key="1">
    <citation type="submission" date="2019-09" db="EMBL/GenBank/DDBJ databases">
        <title>Mumia zhuanghuii sp. nov. isolated from the intestinal contents of plateau pika (Ochotona curzoniae) in the Qinghai-Tibet plateau of China.</title>
        <authorList>
            <person name="Tian Z."/>
        </authorList>
    </citation>
    <scope>NUCLEOTIDE SEQUENCE [LARGE SCALE GENOMIC DNA]</scope>
    <source>
        <strain evidence="6">DSM 25564</strain>
    </source>
</reference>
<dbReference type="InterPro" id="IPR011234">
    <property type="entry name" value="Fumarylacetoacetase-like_C"/>
</dbReference>
<dbReference type="RefSeq" id="WP_150417725.1">
    <property type="nucleotide sequence ID" value="NZ_VYRZ01000001.1"/>
</dbReference>
<feature type="domain" description="Rv2993c-like N-terminal" evidence="4">
    <location>
        <begin position="1"/>
        <end position="51"/>
    </location>
</feature>
<organism evidence="5 6">
    <name type="scientific">Microbacterium radiodurans</name>
    <dbReference type="NCBI Taxonomy" id="661398"/>
    <lineage>
        <taxon>Bacteria</taxon>
        <taxon>Bacillati</taxon>
        <taxon>Actinomycetota</taxon>
        <taxon>Actinomycetes</taxon>
        <taxon>Micrococcales</taxon>
        <taxon>Microbacteriaceae</taxon>
        <taxon>Microbacterium</taxon>
    </lineage>
</organism>
<evidence type="ECO:0000313" key="6">
    <source>
        <dbReference type="Proteomes" id="UP000327039"/>
    </source>
</evidence>
<gene>
    <name evidence="5" type="ORF">F6B42_00965</name>
</gene>
<dbReference type="Pfam" id="PF01557">
    <property type="entry name" value="FAA_hydrolase"/>
    <property type="match status" value="1"/>
</dbReference>
<dbReference type="OrthoDB" id="9805307at2"/>